<gene>
    <name evidence="4" type="ORF">AaE_013452</name>
</gene>
<dbReference type="Proteomes" id="UP000469452">
    <property type="component" value="Unassembled WGS sequence"/>
</dbReference>
<dbReference type="GO" id="GO:0046872">
    <property type="term" value="F:metal ion binding"/>
    <property type="evidence" value="ECO:0007669"/>
    <property type="project" value="UniProtKB-KW"/>
</dbReference>
<reference evidence="4 5" key="1">
    <citation type="submission" date="2019-06" db="EMBL/GenBank/DDBJ databases">
        <title>Genomics analysis of Aphanomyces spp. identifies a new class of oomycete effector associated with host adaptation.</title>
        <authorList>
            <person name="Gaulin E."/>
        </authorList>
    </citation>
    <scope>NUCLEOTIDE SEQUENCE [LARGE SCALE GENOMIC DNA]</scope>
    <source>
        <strain evidence="4 5">E</strain>
    </source>
</reference>
<dbReference type="VEuPathDB" id="FungiDB:H257_02978"/>
<proteinExistence type="predicted"/>
<comment type="cofactor">
    <cofactor evidence="1">
        <name>a divalent metal cation</name>
        <dbReference type="ChEBI" id="CHEBI:60240"/>
    </cofactor>
</comment>
<dbReference type="Pfam" id="PF13359">
    <property type="entry name" value="DDE_Tnp_4"/>
    <property type="match status" value="1"/>
</dbReference>
<dbReference type="AlphaFoldDB" id="A0A6A4Z3R4"/>
<comment type="caution">
    <text evidence="4">The sequence shown here is derived from an EMBL/GenBank/DDBJ whole genome shotgun (WGS) entry which is preliminary data.</text>
</comment>
<feature type="domain" description="DDE Tnp4" evidence="3">
    <location>
        <begin position="180"/>
        <end position="352"/>
    </location>
</feature>
<evidence type="ECO:0000256" key="1">
    <source>
        <dbReference type="ARBA" id="ARBA00001968"/>
    </source>
</evidence>
<evidence type="ECO:0000313" key="4">
    <source>
        <dbReference type="EMBL" id="KAF0707827.1"/>
    </source>
</evidence>
<organism evidence="4 5">
    <name type="scientific">Aphanomyces astaci</name>
    <name type="common">Crayfish plague agent</name>
    <dbReference type="NCBI Taxonomy" id="112090"/>
    <lineage>
        <taxon>Eukaryota</taxon>
        <taxon>Sar</taxon>
        <taxon>Stramenopiles</taxon>
        <taxon>Oomycota</taxon>
        <taxon>Saprolegniomycetes</taxon>
        <taxon>Saprolegniales</taxon>
        <taxon>Verrucalvaceae</taxon>
        <taxon>Aphanomyces</taxon>
    </lineage>
</organism>
<evidence type="ECO:0000259" key="3">
    <source>
        <dbReference type="Pfam" id="PF13359"/>
    </source>
</evidence>
<dbReference type="InterPro" id="IPR027806">
    <property type="entry name" value="HARBI1_dom"/>
</dbReference>
<evidence type="ECO:0000313" key="5">
    <source>
        <dbReference type="Proteomes" id="UP000469452"/>
    </source>
</evidence>
<sequence>MPINANAVLNRLNDQAVRDHTFLQSCLADYGDAAQERNQSEEVHANPVMDKFVEDSGSEGFRTMTNFTITEFETLWSIVDDTMNAAWMEGRGRRSTTTPKDGLFMALVVLKLFAIWDKHAADFGYKPPTFEKLIIRVLTVIEPVLTDRFIALKPMSDLTDFGCRFANYPYAMYAVDVKFQPAQRPTGRFAEQKHYFSGKHHLYAYKIEACVSPDGRCVAMSEAFPGSVHDLTIMHTRLEVHKTNLRKTAIEANIGDCGELSTQHPSSWACLVDMGYIGIAHSLRGIHPKRRPVNGALDATDIQHNQLVSSDRVIVENFFGRVCLLWKISYATYTWSEGNYNLMQRTTFALTNFHLSMFPLRADDEDFYGSVIARYERMANEKKRRRAESQRRYRLNRQERLAVDNNRVSRYSSPPLNRSNGIMY</sequence>
<accession>A0A6A4Z3R4</accession>
<protein>
    <recommendedName>
        <fullName evidence="3">DDE Tnp4 domain-containing protein</fullName>
    </recommendedName>
</protein>
<keyword evidence="2" id="KW-0479">Metal-binding</keyword>
<evidence type="ECO:0000256" key="2">
    <source>
        <dbReference type="ARBA" id="ARBA00022723"/>
    </source>
</evidence>
<dbReference type="EMBL" id="VJMI01019251">
    <property type="protein sequence ID" value="KAF0707827.1"/>
    <property type="molecule type" value="Genomic_DNA"/>
</dbReference>
<name>A0A6A4Z3R4_APHAT</name>